<proteinExistence type="predicted"/>
<dbReference type="RefSeq" id="WP_381442187.1">
    <property type="nucleotide sequence ID" value="NZ_JBHSNP010000008.1"/>
</dbReference>
<protein>
    <submittedName>
        <fullName evidence="2">Alpha/beta fold hydrolase</fullName>
    </submittedName>
</protein>
<organism evidence="2 3">
    <name type="scientific">Sporosarcina koreensis</name>
    <dbReference type="NCBI Taxonomy" id="334735"/>
    <lineage>
        <taxon>Bacteria</taxon>
        <taxon>Bacillati</taxon>
        <taxon>Bacillota</taxon>
        <taxon>Bacilli</taxon>
        <taxon>Bacillales</taxon>
        <taxon>Caryophanaceae</taxon>
        <taxon>Sporosarcina</taxon>
    </lineage>
</organism>
<reference evidence="3" key="1">
    <citation type="journal article" date="2019" name="Int. J. Syst. Evol. Microbiol.">
        <title>The Global Catalogue of Microorganisms (GCM) 10K type strain sequencing project: providing services to taxonomists for standard genome sequencing and annotation.</title>
        <authorList>
            <consortium name="The Broad Institute Genomics Platform"/>
            <consortium name="The Broad Institute Genome Sequencing Center for Infectious Disease"/>
            <person name="Wu L."/>
            <person name="Ma J."/>
        </authorList>
    </citation>
    <scope>NUCLEOTIDE SEQUENCE [LARGE SCALE GENOMIC DNA]</scope>
    <source>
        <strain evidence="3">KACC 11299</strain>
    </source>
</reference>
<keyword evidence="3" id="KW-1185">Reference proteome</keyword>
<gene>
    <name evidence="2" type="ORF">ACFPTP_03290</name>
</gene>
<dbReference type="InterPro" id="IPR050266">
    <property type="entry name" value="AB_hydrolase_sf"/>
</dbReference>
<dbReference type="GO" id="GO:0016787">
    <property type="term" value="F:hydrolase activity"/>
    <property type="evidence" value="ECO:0007669"/>
    <property type="project" value="UniProtKB-KW"/>
</dbReference>
<dbReference type="PANTHER" id="PTHR43798">
    <property type="entry name" value="MONOACYLGLYCEROL LIPASE"/>
    <property type="match status" value="1"/>
</dbReference>
<dbReference type="Pfam" id="PF12697">
    <property type="entry name" value="Abhydrolase_6"/>
    <property type="match status" value="1"/>
</dbReference>
<feature type="domain" description="AB hydrolase-1" evidence="1">
    <location>
        <begin position="16"/>
        <end position="240"/>
    </location>
</feature>
<name>A0ABW0TTD3_9BACL</name>
<dbReference type="Proteomes" id="UP001596071">
    <property type="component" value="Unassembled WGS sequence"/>
</dbReference>
<comment type="caution">
    <text evidence="2">The sequence shown here is derived from an EMBL/GenBank/DDBJ whole genome shotgun (WGS) entry which is preliminary data.</text>
</comment>
<dbReference type="SUPFAM" id="SSF53474">
    <property type="entry name" value="alpha/beta-Hydrolases"/>
    <property type="match status" value="1"/>
</dbReference>
<evidence type="ECO:0000313" key="3">
    <source>
        <dbReference type="Proteomes" id="UP001596071"/>
    </source>
</evidence>
<keyword evidence="2" id="KW-0378">Hydrolase</keyword>
<dbReference type="Gene3D" id="3.40.50.1820">
    <property type="entry name" value="alpha/beta hydrolase"/>
    <property type="match status" value="1"/>
</dbReference>
<dbReference type="InterPro" id="IPR029058">
    <property type="entry name" value="AB_hydrolase_fold"/>
</dbReference>
<evidence type="ECO:0000259" key="1">
    <source>
        <dbReference type="Pfam" id="PF12697"/>
    </source>
</evidence>
<sequence length="254" mass="29186">MRKEYKEYGNKEGPLLVFIHGGGVGGWMWDKQIAYFKEYHCLVATLQGHGDRSDETSFSIRENALEIIRLIEKKRDKKHAYIIGFSIGAQICLEIISLEPNLIKTAVINSAVVIPIKYMIPFISPTIKMTFPLIKNKTFAKAQAKQLYMDVEYFQQYYEDSLKVKPTTLVEVLKENMAYSLPENLSKSSAQILVTAGEKEKGLVKRSVQKIVEVNEHFEHFIVPTIGHGFPVAEPELFNRVVEDWIMHQQVHRQ</sequence>
<accession>A0ABW0TTD3</accession>
<dbReference type="EMBL" id="JBHSNP010000008">
    <property type="protein sequence ID" value="MFC5602270.1"/>
    <property type="molecule type" value="Genomic_DNA"/>
</dbReference>
<dbReference type="InterPro" id="IPR000073">
    <property type="entry name" value="AB_hydrolase_1"/>
</dbReference>
<evidence type="ECO:0000313" key="2">
    <source>
        <dbReference type="EMBL" id="MFC5602270.1"/>
    </source>
</evidence>